<evidence type="ECO:0000256" key="7">
    <source>
        <dbReference type="ARBA" id="ARBA00022759"/>
    </source>
</evidence>
<evidence type="ECO:0000256" key="3">
    <source>
        <dbReference type="ARBA" id="ARBA00012654"/>
    </source>
</evidence>
<dbReference type="PANTHER" id="PTHR30195:SF15">
    <property type="entry name" value="TYPE I RESTRICTION ENZYME HINDI ENDONUCLEASE SUBUNIT"/>
    <property type="match status" value="1"/>
</dbReference>
<keyword evidence="10" id="KW-0238">DNA-binding</keyword>
<keyword evidence="7 12" id="KW-0255">Endonuclease</keyword>
<dbReference type="InterPro" id="IPR007409">
    <property type="entry name" value="Restrct_endonuc_type1_HsdR_N"/>
</dbReference>
<keyword evidence="5" id="KW-0547">Nucleotide-binding</keyword>
<organism evidence="12 13">
    <name type="scientific">Candidatus Chloroploca mongolica</name>
    <dbReference type="NCBI Taxonomy" id="2528176"/>
    <lineage>
        <taxon>Bacteria</taxon>
        <taxon>Bacillati</taxon>
        <taxon>Chloroflexota</taxon>
        <taxon>Chloroflexia</taxon>
        <taxon>Chloroflexales</taxon>
        <taxon>Chloroflexineae</taxon>
        <taxon>Oscillochloridaceae</taxon>
        <taxon>Candidatus Chloroploca</taxon>
    </lineage>
</organism>
<keyword evidence="6" id="KW-0680">Restriction system</keyword>
<evidence type="ECO:0000256" key="1">
    <source>
        <dbReference type="ARBA" id="ARBA00000851"/>
    </source>
</evidence>
<evidence type="ECO:0000256" key="10">
    <source>
        <dbReference type="ARBA" id="ARBA00023125"/>
    </source>
</evidence>
<keyword evidence="9" id="KW-0067">ATP-binding</keyword>
<keyword evidence="13" id="KW-1185">Reference proteome</keyword>
<dbReference type="CDD" id="cd22332">
    <property type="entry name" value="HsdR_N"/>
    <property type="match status" value="1"/>
</dbReference>
<evidence type="ECO:0000256" key="2">
    <source>
        <dbReference type="ARBA" id="ARBA00008598"/>
    </source>
</evidence>
<evidence type="ECO:0000256" key="4">
    <source>
        <dbReference type="ARBA" id="ARBA00022722"/>
    </source>
</evidence>
<dbReference type="Gene3D" id="3.90.1570.50">
    <property type="match status" value="1"/>
</dbReference>
<feature type="domain" description="Restriction endonuclease type I HsdR N-terminal" evidence="11">
    <location>
        <begin position="21"/>
        <end position="129"/>
    </location>
</feature>
<name>A0ABS4DB95_9CHLR</name>
<keyword evidence="8" id="KW-0378">Hydrolase</keyword>
<dbReference type="Proteomes" id="UP001193081">
    <property type="component" value="Unassembled WGS sequence"/>
</dbReference>
<dbReference type="PANTHER" id="PTHR30195">
    <property type="entry name" value="TYPE I SITE-SPECIFIC DEOXYRIBONUCLEASE PROTEIN SUBUNIT M AND R"/>
    <property type="match status" value="1"/>
</dbReference>
<accession>A0ABS4DB95</accession>
<evidence type="ECO:0000256" key="6">
    <source>
        <dbReference type="ARBA" id="ARBA00022747"/>
    </source>
</evidence>
<dbReference type="GO" id="GO:0004519">
    <property type="term" value="F:endonuclease activity"/>
    <property type="evidence" value="ECO:0007669"/>
    <property type="project" value="UniProtKB-KW"/>
</dbReference>
<dbReference type="Pfam" id="PF04313">
    <property type="entry name" value="HSDR_N"/>
    <property type="match status" value="1"/>
</dbReference>
<dbReference type="EMBL" id="SIJK02000023">
    <property type="protein sequence ID" value="MBP1466722.1"/>
    <property type="molecule type" value="Genomic_DNA"/>
</dbReference>
<comment type="catalytic activity">
    <reaction evidence="1">
        <text>Endonucleolytic cleavage of DNA to give random double-stranded fragments with terminal 5'-phosphates, ATP is simultaneously hydrolyzed.</text>
        <dbReference type="EC" id="3.1.21.3"/>
    </reaction>
</comment>
<comment type="similarity">
    <text evidence="2">Belongs to the HsdR family.</text>
</comment>
<reference evidence="12 13" key="1">
    <citation type="submission" date="2021-03" db="EMBL/GenBank/DDBJ databases">
        <authorList>
            <person name="Grouzdev D.S."/>
        </authorList>
    </citation>
    <scope>NUCLEOTIDE SEQUENCE [LARGE SCALE GENOMIC DNA]</scope>
    <source>
        <strain evidence="12 13">M50-1</strain>
    </source>
</reference>
<evidence type="ECO:0000256" key="9">
    <source>
        <dbReference type="ARBA" id="ARBA00022840"/>
    </source>
</evidence>
<evidence type="ECO:0000313" key="12">
    <source>
        <dbReference type="EMBL" id="MBP1466722.1"/>
    </source>
</evidence>
<evidence type="ECO:0000313" key="13">
    <source>
        <dbReference type="Proteomes" id="UP001193081"/>
    </source>
</evidence>
<protein>
    <recommendedName>
        <fullName evidence="3">type I site-specific deoxyribonuclease</fullName>
        <ecNumber evidence="3">3.1.21.3</ecNumber>
    </recommendedName>
</protein>
<gene>
    <name evidence="12" type="ORF">EYB53_013480</name>
</gene>
<keyword evidence="4" id="KW-0540">Nuclease</keyword>
<dbReference type="InterPro" id="IPR051268">
    <property type="entry name" value="Type-I_R_enzyme_R_subunit"/>
</dbReference>
<evidence type="ECO:0000256" key="8">
    <source>
        <dbReference type="ARBA" id="ARBA00022801"/>
    </source>
</evidence>
<evidence type="ECO:0000256" key="5">
    <source>
        <dbReference type="ARBA" id="ARBA00022741"/>
    </source>
</evidence>
<evidence type="ECO:0000259" key="11">
    <source>
        <dbReference type="Pfam" id="PF04313"/>
    </source>
</evidence>
<proteinExistence type="inferred from homology"/>
<comment type="caution">
    <text evidence="12">The sequence shown here is derived from an EMBL/GenBank/DDBJ whole genome shotgun (WGS) entry which is preliminary data.</text>
</comment>
<sequence length="241" mass="27690">MTSYLIGRGYTPNQGSTALYHLRNEADNPNRSLSQYNQAVYALLRYGVPVKIEARQLTETVHLIDWQHPQRNDFWIAEEVTLKGNHERRPDIVLYVNGIAVAVLELKNSRVSISDGIRQNLSNQRPEFNMRTGYINGRHPIVISAQKRTQRLLSEFLRATLFSSTSHLSVAAKYGTIKKHLCALTRSFNPWVRPRCLLKRLCIRIDRDESSYLRLHLFRHALCPLPSPVRLTARVTLSVSC</sequence>
<dbReference type="EC" id="3.1.21.3" evidence="3"/>